<feature type="transmembrane region" description="Helical" evidence="3">
    <location>
        <begin position="405"/>
        <end position="427"/>
    </location>
</feature>
<dbReference type="AlphaFoldDB" id="A0A8T4C6H6"/>
<feature type="transmembrane region" description="Helical" evidence="3">
    <location>
        <begin position="44"/>
        <end position="62"/>
    </location>
</feature>
<dbReference type="EMBL" id="VGJJ01000009">
    <property type="protein sequence ID" value="MBM3282089.1"/>
    <property type="molecule type" value="Genomic_DNA"/>
</dbReference>
<evidence type="ECO:0000256" key="3">
    <source>
        <dbReference type="SAM" id="Phobius"/>
    </source>
</evidence>
<sequence>MRSRPEEITSERSNGKRFRLFLALFYATCLLTLVGLILLIPLPWLSFILGTIFLYIICLYMIQYLELKPEATPHTTEWPSVTVLIPAYNRGESLLTCITKIKALQYPKKIQIIVINDASTDQTRELLSNIKGIQTIHLSKNGGKANALNMGLSKAKGEIVAVVDGDSYPNEDALMRSIPHFKKENVGAVTSIVRVNNPNGMLQKIQEVEYAIGFGLYNTVLSSMDSLFVTPGPFSIYQRKVLERTKGFDTRAITEDMEITFHLHQLGYRIIMDPEVHVYSDVPTSVHALFRQRIRWFRGGLETLYKYRNNLFSKSKLFFRFFYPMRLFMEITALIFLFVLVRLWYETLDGSLASFMALYSTSFELIPWPTWTITGTSVYTLFMTLVTISFVIFGANLMKRDRPKFSLPALALFIFVYGIFISVIYFISLTQTILGVEKRW</sequence>
<comment type="caution">
    <text evidence="4">The sequence shown here is derived from an EMBL/GenBank/DDBJ whole genome shotgun (WGS) entry which is preliminary data.</text>
</comment>
<dbReference type="InterPro" id="IPR029044">
    <property type="entry name" value="Nucleotide-diphossugar_trans"/>
</dbReference>
<keyword evidence="3" id="KW-1133">Transmembrane helix</keyword>
<evidence type="ECO:0000256" key="1">
    <source>
        <dbReference type="ARBA" id="ARBA00022676"/>
    </source>
</evidence>
<evidence type="ECO:0000313" key="4">
    <source>
        <dbReference type="EMBL" id="MBM3282089.1"/>
    </source>
</evidence>
<keyword evidence="1" id="KW-0328">Glycosyltransferase</keyword>
<protein>
    <submittedName>
        <fullName evidence="4">Glycosyltransferase family 2 protein</fullName>
    </submittedName>
</protein>
<gene>
    <name evidence="4" type="ORF">FJY86_01970</name>
</gene>
<reference evidence="4" key="1">
    <citation type="submission" date="2019-03" db="EMBL/GenBank/DDBJ databases">
        <title>Lake Tanganyika Metagenome-Assembled Genomes (MAGs).</title>
        <authorList>
            <person name="Tran P."/>
        </authorList>
    </citation>
    <scope>NUCLEOTIDE SEQUENCE</scope>
    <source>
        <strain evidence="4">M_DeepCast_50m_m2_156</strain>
    </source>
</reference>
<dbReference type="GO" id="GO:0016757">
    <property type="term" value="F:glycosyltransferase activity"/>
    <property type="evidence" value="ECO:0007669"/>
    <property type="project" value="UniProtKB-KW"/>
</dbReference>
<proteinExistence type="predicted"/>
<name>A0A8T4C6H6_9ARCH</name>
<dbReference type="CDD" id="cd06423">
    <property type="entry name" value="CESA_like"/>
    <property type="match status" value="1"/>
</dbReference>
<dbReference type="Proteomes" id="UP000774699">
    <property type="component" value="Unassembled WGS sequence"/>
</dbReference>
<evidence type="ECO:0000313" key="5">
    <source>
        <dbReference type="Proteomes" id="UP000774699"/>
    </source>
</evidence>
<dbReference type="PANTHER" id="PTHR43630">
    <property type="entry name" value="POLY-BETA-1,6-N-ACETYL-D-GLUCOSAMINE SYNTHASE"/>
    <property type="match status" value="1"/>
</dbReference>
<feature type="transmembrane region" description="Helical" evidence="3">
    <location>
        <begin position="365"/>
        <end position="393"/>
    </location>
</feature>
<feature type="transmembrane region" description="Helical" evidence="3">
    <location>
        <begin position="327"/>
        <end position="345"/>
    </location>
</feature>
<keyword evidence="3" id="KW-0472">Membrane</keyword>
<dbReference type="Pfam" id="PF13641">
    <property type="entry name" value="Glyco_tranf_2_3"/>
    <property type="match status" value="1"/>
</dbReference>
<dbReference type="SUPFAM" id="SSF53448">
    <property type="entry name" value="Nucleotide-diphospho-sugar transferases"/>
    <property type="match status" value="1"/>
</dbReference>
<dbReference type="PANTHER" id="PTHR43630:SF1">
    <property type="entry name" value="POLY-BETA-1,6-N-ACETYL-D-GLUCOSAMINE SYNTHASE"/>
    <property type="match status" value="1"/>
</dbReference>
<keyword evidence="2" id="KW-0808">Transferase</keyword>
<keyword evidence="3" id="KW-0812">Transmembrane</keyword>
<feature type="transmembrane region" description="Helical" evidence="3">
    <location>
        <begin position="20"/>
        <end position="38"/>
    </location>
</feature>
<evidence type="ECO:0000256" key="2">
    <source>
        <dbReference type="ARBA" id="ARBA00022679"/>
    </source>
</evidence>
<organism evidence="4 5">
    <name type="scientific">Candidatus Iainarchaeum sp</name>
    <dbReference type="NCBI Taxonomy" id="3101447"/>
    <lineage>
        <taxon>Archaea</taxon>
        <taxon>Candidatus Iainarchaeota</taxon>
        <taxon>Candidatus Iainarchaeia</taxon>
        <taxon>Candidatus Iainarchaeales</taxon>
        <taxon>Candidatus Iainarchaeaceae</taxon>
        <taxon>Candidatus Iainarchaeum</taxon>
    </lineage>
</organism>
<accession>A0A8T4C6H6</accession>
<dbReference type="Gene3D" id="3.90.550.10">
    <property type="entry name" value="Spore Coat Polysaccharide Biosynthesis Protein SpsA, Chain A"/>
    <property type="match status" value="1"/>
</dbReference>